<organism evidence="1 2">
    <name type="scientific">Giardia intestinalis</name>
    <name type="common">Giardia lamblia</name>
    <dbReference type="NCBI Taxonomy" id="5741"/>
    <lineage>
        <taxon>Eukaryota</taxon>
        <taxon>Metamonada</taxon>
        <taxon>Diplomonadida</taxon>
        <taxon>Hexamitidae</taxon>
        <taxon>Giardiinae</taxon>
        <taxon>Giardia</taxon>
    </lineage>
</organism>
<accession>V6TPG6</accession>
<protein>
    <submittedName>
        <fullName evidence="1">Transcriptional regulatory protein</fullName>
    </submittedName>
</protein>
<feature type="non-terminal residue" evidence="1">
    <location>
        <position position="1"/>
    </location>
</feature>
<proteinExistence type="predicted"/>
<dbReference type="Proteomes" id="UP000018040">
    <property type="component" value="Unassembled WGS sequence"/>
</dbReference>
<dbReference type="EMBL" id="AHHH01000215">
    <property type="protein sequence ID" value="ESU40494.1"/>
    <property type="molecule type" value="Genomic_DNA"/>
</dbReference>
<dbReference type="AlphaFoldDB" id="V6TPG6"/>
<name>V6TPG6_GIAIN</name>
<evidence type="ECO:0000313" key="1">
    <source>
        <dbReference type="EMBL" id="ESU40494.1"/>
    </source>
</evidence>
<sequence>VAEALSELRGPVGGNATLDVSPCKAIDSASRHTILLHNIHVKHHPEQSLW</sequence>
<comment type="caution">
    <text evidence="1">The sequence shown here is derived from an EMBL/GenBank/DDBJ whole genome shotgun (WGS) entry which is preliminary data.</text>
</comment>
<gene>
    <name evidence="1" type="ORF">GSB_155466</name>
</gene>
<evidence type="ECO:0000313" key="2">
    <source>
        <dbReference type="Proteomes" id="UP000018040"/>
    </source>
</evidence>
<reference evidence="1 2" key="2">
    <citation type="journal article" date="2013" name="Genome Biol. Evol.">
        <title>Genome sequencing of Giardia lamblia genotypes A2 and B isolates (DH and GS) and comparative analysis with the genomes of genotypes A1 and E (WB and Pig).</title>
        <authorList>
            <person name="Adam R.D."/>
            <person name="Dahlstrom E.W."/>
            <person name="Martens C.A."/>
            <person name="Bruno D.P."/>
            <person name="Barbian K.D."/>
            <person name="Ricklefs S.M."/>
            <person name="Hernandez M.M."/>
            <person name="Narla N.P."/>
            <person name="Patel R.B."/>
            <person name="Porcella S.F."/>
            <person name="Nash T.E."/>
        </authorList>
    </citation>
    <scope>NUCLEOTIDE SEQUENCE [LARGE SCALE GENOMIC DNA]</scope>
    <source>
        <strain evidence="1 2">GS</strain>
    </source>
</reference>
<dbReference type="VEuPathDB" id="GiardiaDB:QR46_4921"/>
<reference evidence="2" key="1">
    <citation type="submission" date="2012-02" db="EMBL/GenBank/DDBJ databases">
        <title>Genome sequencing of Giardia lamblia Genotypes A2 and B isolates (DH and GS) and comparative analysis with the genomes of Genotypes A1 and E (WB and Pig).</title>
        <authorList>
            <person name="Adam R."/>
            <person name="Dahlstrom E."/>
            <person name="Martens C."/>
            <person name="Bruno D."/>
            <person name="Barbian K."/>
            <person name="Porcella S.F."/>
            <person name="Nash T."/>
        </authorList>
    </citation>
    <scope>NUCLEOTIDE SEQUENCE</scope>
    <source>
        <strain evidence="2">GS</strain>
    </source>
</reference>